<proteinExistence type="predicted"/>
<accession>A0A2J7ZWF0</accession>
<organism evidence="1 2">
    <name type="scientific">Tetrabaena socialis</name>
    <dbReference type="NCBI Taxonomy" id="47790"/>
    <lineage>
        <taxon>Eukaryota</taxon>
        <taxon>Viridiplantae</taxon>
        <taxon>Chlorophyta</taxon>
        <taxon>core chlorophytes</taxon>
        <taxon>Chlorophyceae</taxon>
        <taxon>CS clade</taxon>
        <taxon>Chlamydomonadales</taxon>
        <taxon>Tetrabaenaceae</taxon>
        <taxon>Tetrabaena</taxon>
    </lineage>
</organism>
<dbReference type="EMBL" id="PGGS01000376">
    <property type="protein sequence ID" value="PNH04584.1"/>
    <property type="molecule type" value="Genomic_DNA"/>
</dbReference>
<dbReference type="AlphaFoldDB" id="A0A2J7ZWF0"/>
<reference evidence="1 2" key="1">
    <citation type="journal article" date="2017" name="Mol. Biol. Evol.">
        <title>The 4-celled Tetrabaena socialis nuclear genome reveals the essential components for genetic control of cell number at the origin of multicellularity in the volvocine lineage.</title>
        <authorList>
            <person name="Featherston J."/>
            <person name="Arakaki Y."/>
            <person name="Hanschen E.R."/>
            <person name="Ferris P.J."/>
            <person name="Michod R.E."/>
            <person name="Olson B.J.S.C."/>
            <person name="Nozaki H."/>
            <person name="Durand P.M."/>
        </authorList>
    </citation>
    <scope>NUCLEOTIDE SEQUENCE [LARGE SCALE GENOMIC DNA]</scope>
    <source>
        <strain evidence="1 2">NIES-571</strain>
    </source>
</reference>
<keyword evidence="2" id="KW-1185">Reference proteome</keyword>
<evidence type="ECO:0000313" key="2">
    <source>
        <dbReference type="Proteomes" id="UP000236333"/>
    </source>
</evidence>
<comment type="caution">
    <text evidence="1">The sequence shown here is derived from an EMBL/GenBank/DDBJ whole genome shotgun (WGS) entry which is preliminary data.</text>
</comment>
<evidence type="ECO:0000313" key="1">
    <source>
        <dbReference type="EMBL" id="PNH04584.1"/>
    </source>
</evidence>
<protein>
    <submittedName>
        <fullName evidence="1">Uncharacterized protein</fullName>
    </submittedName>
</protein>
<name>A0A2J7ZWF0_9CHLO</name>
<gene>
    <name evidence="1" type="ORF">TSOC_009223</name>
</gene>
<sequence length="106" mass="11595">MQALEGQDAAASPKPPTHCLLRLLRNDSASSAPELSRWGHAGHYLAPARPFVPLPPSLTRRVPAHLKRPNRTFFLSSHGVLSSNAGMDANEVLSYNLFRTSYKTAC</sequence>
<dbReference type="Proteomes" id="UP000236333">
    <property type="component" value="Unassembled WGS sequence"/>
</dbReference>